<protein>
    <submittedName>
        <fullName evidence="2">Putative thioesterase</fullName>
    </submittedName>
</protein>
<gene>
    <name evidence="2" type="ORF">OLMES_2632</name>
</gene>
<reference evidence="2 3" key="1">
    <citation type="submission" date="2017-05" db="EMBL/GenBank/DDBJ databases">
        <title>Genomic insights into alkan degradation activity of Oleiphilus messinensis.</title>
        <authorList>
            <person name="Kozyavkin S.A."/>
            <person name="Slesarev A.I."/>
            <person name="Golyshin P.N."/>
            <person name="Korzhenkov A."/>
            <person name="Golyshina O.N."/>
            <person name="Toshchakov S.V."/>
        </authorList>
    </citation>
    <scope>NUCLEOTIDE SEQUENCE [LARGE SCALE GENOMIC DNA]</scope>
    <source>
        <strain evidence="2 3">ME102</strain>
    </source>
</reference>
<dbReference type="AlphaFoldDB" id="A0A1Y0I855"/>
<dbReference type="Proteomes" id="UP000196027">
    <property type="component" value="Chromosome"/>
</dbReference>
<dbReference type="Gene3D" id="3.10.129.10">
    <property type="entry name" value="Hotdog Thioesterase"/>
    <property type="match status" value="1"/>
</dbReference>
<dbReference type="SUPFAM" id="SSF54637">
    <property type="entry name" value="Thioesterase/thiol ester dehydrase-isomerase"/>
    <property type="match status" value="1"/>
</dbReference>
<dbReference type="Pfam" id="PF09500">
    <property type="entry name" value="YiiD_C"/>
    <property type="match status" value="1"/>
</dbReference>
<dbReference type="InterPro" id="IPR029069">
    <property type="entry name" value="HotDog_dom_sf"/>
</dbReference>
<evidence type="ECO:0000313" key="3">
    <source>
        <dbReference type="Proteomes" id="UP000196027"/>
    </source>
</evidence>
<keyword evidence="3" id="KW-1185">Reference proteome</keyword>
<dbReference type="EMBL" id="CP021425">
    <property type="protein sequence ID" value="ARU56682.1"/>
    <property type="molecule type" value="Genomic_DNA"/>
</dbReference>
<accession>A0A1Y0I855</accession>
<organism evidence="2 3">
    <name type="scientific">Oleiphilus messinensis</name>
    <dbReference type="NCBI Taxonomy" id="141451"/>
    <lineage>
        <taxon>Bacteria</taxon>
        <taxon>Pseudomonadati</taxon>
        <taxon>Pseudomonadota</taxon>
        <taxon>Gammaproteobacteria</taxon>
        <taxon>Oceanospirillales</taxon>
        <taxon>Oleiphilaceae</taxon>
        <taxon>Oleiphilus</taxon>
    </lineage>
</organism>
<sequence>MQVSVYTVLGRKRPITTSRNLKHSVYQKLMTNEQMTQLLREFIPLCNFMEIEITDLHPDQITAAAPLAPNLNMHSSGFAGSLYSLAAATGWALLHNFMAVNDIAGQLVMKQASIHYKRPVLSDISLTCSLAPDKTEEHVQQTLEQGLNVELPLRVSILSDGKKCAHLDADYVIHT</sequence>
<feature type="domain" description="Thioesterase putative" evidence="1">
    <location>
        <begin position="33"/>
        <end position="174"/>
    </location>
</feature>
<name>A0A1Y0I855_9GAMM</name>
<evidence type="ECO:0000259" key="1">
    <source>
        <dbReference type="Pfam" id="PF09500"/>
    </source>
</evidence>
<dbReference type="KEGG" id="ome:OLMES_2632"/>
<evidence type="ECO:0000313" key="2">
    <source>
        <dbReference type="EMBL" id="ARU56682.1"/>
    </source>
</evidence>
<proteinExistence type="predicted"/>
<dbReference type="InterPro" id="IPR012660">
    <property type="entry name" value="YiiD_C"/>
</dbReference>